<evidence type="ECO:0000256" key="2">
    <source>
        <dbReference type="ARBA" id="ARBA00006228"/>
    </source>
</evidence>
<organism evidence="8 9">
    <name type="scientific">Flavobacterium orientale</name>
    <dbReference type="NCBI Taxonomy" id="1756020"/>
    <lineage>
        <taxon>Bacteria</taxon>
        <taxon>Pseudomonadati</taxon>
        <taxon>Bacteroidota</taxon>
        <taxon>Flavobacteriia</taxon>
        <taxon>Flavobacteriales</taxon>
        <taxon>Flavobacteriaceae</taxon>
        <taxon>Flavobacterium</taxon>
    </lineage>
</organism>
<dbReference type="InterPro" id="IPR002758">
    <property type="entry name" value="Cation_antiport_E"/>
</dbReference>
<dbReference type="GO" id="GO:0005886">
    <property type="term" value="C:plasma membrane"/>
    <property type="evidence" value="ECO:0007669"/>
    <property type="project" value="UniProtKB-SubCell"/>
</dbReference>
<dbReference type="RefSeq" id="WP_188362127.1">
    <property type="nucleotide sequence ID" value="NZ_BMFG01000006.1"/>
</dbReference>
<evidence type="ECO:0000256" key="5">
    <source>
        <dbReference type="ARBA" id="ARBA00022989"/>
    </source>
</evidence>
<reference evidence="8" key="2">
    <citation type="submission" date="2020-09" db="EMBL/GenBank/DDBJ databases">
        <authorList>
            <person name="Sun Q."/>
            <person name="Zhou Y."/>
        </authorList>
    </citation>
    <scope>NUCLEOTIDE SEQUENCE</scope>
    <source>
        <strain evidence="8">CGMCC 1.12506</strain>
    </source>
</reference>
<comment type="caution">
    <text evidence="8">The sequence shown here is derived from an EMBL/GenBank/DDBJ whole genome shotgun (WGS) entry which is preliminary data.</text>
</comment>
<keyword evidence="6 7" id="KW-0472">Membrane</keyword>
<keyword evidence="5 7" id="KW-1133">Transmembrane helix</keyword>
<dbReference type="EMBL" id="BMFG01000006">
    <property type="protein sequence ID" value="GGD27255.1"/>
    <property type="molecule type" value="Genomic_DNA"/>
</dbReference>
<proteinExistence type="inferred from homology"/>
<dbReference type="Pfam" id="PF01899">
    <property type="entry name" value="MNHE"/>
    <property type="match status" value="1"/>
</dbReference>
<name>A0A916Y1S2_9FLAO</name>
<accession>A0A916Y1S2</accession>
<evidence type="ECO:0000256" key="1">
    <source>
        <dbReference type="ARBA" id="ARBA00004651"/>
    </source>
</evidence>
<gene>
    <name evidence="8" type="primary">mrpE</name>
    <name evidence="8" type="ORF">GCM10011343_16880</name>
</gene>
<dbReference type="PIRSF" id="PIRSF019239">
    <property type="entry name" value="MrpE"/>
    <property type="match status" value="1"/>
</dbReference>
<comment type="subcellular location">
    <subcellularLocation>
        <location evidence="1">Cell membrane</location>
        <topology evidence="1">Multi-pass membrane protein</topology>
    </subcellularLocation>
</comment>
<sequence length="158" mass="18072">MKKLVLLNLILTIVWVALTGSFVFINFAFGFVLTFLILWVISSDKSDRKYFRVIPSLVSFIFFFIYELIKANIQVAYDVITPTLYMKPGIVSVPLDANSDLEITLLANVISLTPGTLSLDVSDDRKVLYVHAMYIHDKDEFIRSIKDGFEKKLLNITR</sequence>
<feature type="transmembrane region" description="Helical" evidence="7">
    <location>
        <begin position="6"/>
        <end position="38"/>
    </location>
</feature>
<evidence type="ECO:0000313" key="9">
    <source>
        <dbReference type="Proteomes" id="UP000625735"/>
    </source>
</evidence>
<protein>
    <submittedName>
        <fullName evidence="8">Cation:proton antiporter</fullName>
    </submittedName>
</protein>
<keyword evidence="4 7" id="KW-0812">Transmembrane</keyword>
<dbReference type="Proteomes" id="UP000625735">
    <property type="component" value="Unassembled WGS sequence"/>
</dbReference>
<dbReference type="PANTHER" id="PTHR34584">
    <property type="entry name" value="NA(+)/H(+) ANTIPORTER SUBUNIT E1"/>
    <property type="match status" value="1"/>
</dbReference>
<keyword evidence="3" id="KW-1003">Cell membrane</keyword>
<evidence type="ECO:0000256" key="3">
    <source>
        <dbReference type="ARBA" id="ARBA00022475"/>
    </source>
</evidence>
<evidence type="ECO:0000313" key="8">
    <source>
        <dbReference type="EMBL" id="GGD27255.1"/>
    </source>
</evidence>
<dbReference type="GO" id="GO:0008324">
    <property type="term" value="F:monoatomic cation transmembrane transporter activity"/>
    <property type="evidence" value="ECO:0007669"/>
    <property type="project" value="InterPro"/>
</dbReference>
<comment type="similarity">
    <text evidence="2">Belongs to the CPA3 antiporters (TC 2.A.63) subunit E family.</text>
</comment>
<feature type="transmembrane region" description="Helical" evidence="7">
    <location>
        <begin position="50"/>
        <end position="69"/>
    </location>
</feature>
<evidence type="ECO:0000256" key="7">
    <source>
        <dbReference type="SAM" id="Phobius"/>
    </source>
</evidence>
<dbReference type="PANTHER" id="PTHR34584:SF1">
    <property type="entry name" value="NA(+)_H(+) ANTIPORTER SUBUNIT E1"/>
    <property type="match status" value="1"/>
</dbReference>
<dbReference type="AlphaFoldDB" id="A0A916Y1S2"/>
<evidence type="ECO:0000256" key="4">
    <source>
        <dbReference type="ARBA" id="ARBA00022692"/>
    </source>
</evidence>
<reference evidence="8" key="1">
    <citation type="journal article" date="2014" name="Int. J. Syst. Evol. Microbiol.">
        <title>Complete genome sequence of Corynebacterium casei LMG S-19264T (=DSM 44701T), isolated from a smear-ripened cheese.</title>
        <authorList>
            <consortium name="US DOE Joint Genome Institute (JGI-PGF)"/>
            <person name="Walter F."/>
            <person name="Albersmeier A."/>
            <person name="Kalinowski J."/>
            <person name="Ruckert C."/>
        </authorList>
    </citation>
    <scope>NUCLEOTIDE SEQUENCE</scope>
    <source>
        <strain evidence="8">CGMCC 1.12506</strain>
    </source>
</reference>
<evidence type="ECO:0000256" key="6">
    <source>
        <dbReference type="ARBA" id="ARBA00023136"/>
    </source>
</evidence>
<keyword evidence="9" id="KW-1185">Reference proteome</keyword>